<reference evidence="9 10" key="2">
    <citation type="submission" date="2020-08" db="EMBL/GenBank/DDBJ databases">
        <authorList>
            <person name="Partida-Martinez L."/>
            <person name="Huntemann M."/>
            <person name="Clum A."/>
            <person name="Wang J."/>
            <person name="Palaniappan K."/>
            <person name="Ritter S."/>
            <person name="Chen I.-M."/>
            <person name="Stamatis D."/>
            <person name="Reddy T."/>
            <person name="O'Malley R."/>
            <person name="Daum C."/>
            <person name="Shapiro N."/>
            <person name="Ivanova N."/>
            <person name="Kyrpides N."/>
            <person name="Woyke T."/>
        </authorList>
    </citation>
    <scope>NUCLEOTIDE SEQUENCE [LARGE SCALE GENOMIC DNA]</scope>
    <source>
        <strain evidence="9 10">AS3.13</strain>
    </source>
</reference>
<evidence type="ECO:0000256" key="3">
    <source>
        <dbReference type="ARBA" id="ARBA00022840"/>
    </source>
</evidence>
<evidence type="ECO:0000256" key="7">
    <source>
        <dbReference type="SAM" id="MobiDB-lite"/>
    </source>
</evidence>
<protein>
    <recommendedName>
        <fullName evidence="5">biotin--[biotin carboxyl-carrier protein] ligase</fullName>
        <ecNumber evidence="5">6.3.4.15</ecNumber>
    </recommendedName>
</protein>
<dbReference type="NCBIfam" id="TIGR00121">
    <property type="entry name" value="birA_ligase"/>
    <property type="match status" value="1"/>
</dbReference>
<keyword evidence="4" id="KW-0092">Biotin</keyword>
<dbReference type="EC" id="6.3.4.15" evidence="5"/>
<dbReference type="InterPro" id="IPR004408">
    <property type="entry name" value="Biotin_CoA_COase_ligase"/>
</dbReference>
<dbReference type="GO" id="GO:0004077">
    <property type="term" value="F:biotin--[biotin carboxyl-carrier protein] ligase activity"/>
    <property type="evidence" value="ECO:0007669"/>
    <property type="project" value="UniProtKB-EC"/>
</dbReference>
<dbReference type="PROSITE" id="PS51733">
    <property type="entry name" value="BPL_LPL_CATALYTIC"/>
    <property type="match status" value="1"/>
</dbReference>
<dbReference type="GO" id="GO:0005524">
    <property type="term" value="F:ATP binding"/>
    <property type="evidence" value="ECO:0007669"/>
    <property type="project" value="UniProtKB-KW"/>
</dbReference>
<sequence length="270" mass="28176">MRRYSSRRSAISPFRRCRPGRSLPPTASSEAAALPRILTVPATGSTNADLLALAGDRAVDEGTWLRAEQQTAGRGRQGRVWDSPAGNLYASTLVAIRPDDPPAAGLALVAAVALEEALRTALPNPRALQLKWPNDLLLDGAKLSGILLERGAADVVVGIGVNVAHHPALADRATTSLRAAGATVDAATLLESLADRFAAWLAVWRGQGIAPVAARWSARAHPVGTALSVRLPDQTTLVGQFLGLDTSGALLLGLADGTRHVIHAGDVFVV</sequence>
<keyword evidence="2" id="KW-0547">Nucleotide-binding</keyword>
<organism evidence="9 10">
    <name type="scientific">Sphingomonas endophytica</name>
    <dbReference type="NCBI Taxonomy" id="869719"/>
    <lineage>
        <taxon>Bacteria</taxon>
        <taxon>Pseudomonadati</taxon>
        <taxon>Pseudomonadota</taxon>
        <taxon>Alphaproteobacteria</taxon>
        <taxon>Sphingomonadales</taxon>
        <taxon>Sphingomonadaceae</taxon>
        <taxon>Sphingomonas</taxon>
    </lineage>
</organism>
<dbReference type="Proteomes" id="UP000522313">
    <property type="component" value="Unassembled WGS sequence"/>
</dbReference>
<dbReference type="InterPro" id="IPR045864">
    <property type="entry name" value="aa-tRNA-synth_II/BPL/LPL"/>
</dbReference>
<gene>
    <name evidence="9" type="ORF">F4693_001463</name>
</gene>
<dbReference type="PANTHER" id="PTHR12835:SF5">
    <property type="entry name" value="BIOTIN--PROTEIN LIGASE"/>
    <property type="match status" value="1"/>
</dbReference>
<evidence type="ECO:0000259" key="8">
    <source>
        <dbReference type="PROSITE" id="PS51733"/>
    </source>
</evidence>
<keyword evidence="3" id="KW-0067">ATP-binding</keyword>
<dbReference type="PANTHER" id="PTHR12835">
    <property type="entry name" value="BIOTIN PROTEIN LIGASE"/>
    <property type="match status" value="1"/>
</dbReference>
<evidence type="ECO:0000256" key="6">
    <source>
        <dbReference type="ARBA" id="ARBA00047846"/>
    </source>
</evidence>
<dbReference type="Pfam" id="PF02237">
    <property type="entry name" value="BPL_C"/>
    <property type="match status" value="1"/>
</dbReference>
<evidence type="ECO:0000256" key="5">
    <source>
        <dbReference type="ARBA" id="ARBA00024227"/>
    </source>
</evidence>
<comment type="caution">
    <text evidence="9">The sequence shown here is derived from an EMBL/GenBank/DDBJ whole genome shotgun (WGS) entry which is preliminary data.</text>
</comment>
<dbReference type="InterPro" id="IPR008988">
    <property type="entry name" value="Transcriptional_repressor_C"/>
</dbReference>
<evidence type="ECO:0000313" key="10">
    <source>
        <dbReference type="Proteomes" id="UP000522313"/>
    </source>
</evidence>
<dbReference type="EMBL" id="JACHBT010000006">
    <property type="protein sequence ID" value="MBB6504493.1"/>
    <property type="molecule type" value="Genomic_DNA"/>
</dbReference>
<dbReference type="SUPFAM" id="SSF50037">
    <property type="entry name" value="C-terminal domain of transcriptional repressors"/>
    <property type="match status" value="1"/>
</dbReference>
<dbReference type="CDD" id="cd16442">
    <property type="entry name" value="BPL"/>
    <property type="match status" value="1"/>
</dbReference>
<dbReference type="InterPro" id="IPR003142">
    <property type="entry name" value="BPL_C"/>
</dbReference>
<dbReference type="SUPFAM" id="SSF55681">
    <property type="entry name" value="Class II aaRS and biotin synthetases"/>
    <property type="match status" value="1"/>
</dbReference>
<accession>A0A7X0JBG8</accession>
<dbReference type="GO" id="GO:0005737">
    <property type="term" value="C:cytoplasm"/>
    <property type="evidence" value="ECO:0007669"/>
    <property type="project" value="TreeGrafter"/>
</dbReference>
<dbReference type="InterPro" id="IPR004143">
    <property type="entry name" value="BPL_LPL_catalytic"/>
</dbReference>
<evidence type="ECO:0000256" key="1">
    <source>
        <dbReference type="ARBA" id="ARBA00022598"/>
    </source>
</evidence>
<evidence type="ECO:0000256" key="4">
    <source>
        <dbReference type="ARBA" id="ARBA00023267"/>
    </source>
</evidence>
<dbReference type="Gene3D" id="3.30.930.10">
    <property type="entry name" value="Bira Bifunctional Protein, Domain 2"/>
    <property type="match status" value="1"/>
</dbReference>
<dbReference type="Pfam" id="PF03099">
    <property type="entry name" value="BPL_LplA_LipB"/>
    <property type="match status" value="1"/>
</dbReference>
<feature type="region of interest" description="Disordered" evidence="7">
    <location>
        <begin position="1"/>
        <end position="28"/>
    </location>
</feature>
<feature type="domain" description="BPL/LPL catalytic" evidence="8">
    <location>
        <begin position="21"/>
        <end position="205"/>
    </location>
</feature>
<proteinExistence type="predicted"/>
<evidence type="ECO:0000256" key="2">
    <source>
        <dbReference type="ARBA" id="ARBA00022741"/>
    </source>
</evidence>
<name>A0A7X0JBG8_9SPHN</name>
<dbReference type="Gene3D" id="2.30.30.100">
    <property type="match status" value="1"/>
</dbReference>
<evidence type="ECO:0000313" key="9">
    <source>
        <dbReference type="EMBL" id="MBB6504493.1"/>
    </source>
</evidence>
<reference evidence="9 10" key="1">
    <citation type="submission" date="2020-08" db="EMBL/GenBank/DDBJ databases">
        <title>The Agave Microbiome: Exploring the role of microbial communities in plant adaptations to desert environments.</title>
        <authorList>
            <person name="Partida-Martinez L.P."/>
        </authorList>
    </citation>
    <scope>NUCLEOTIDE SEQUENCE [LARGE SCALE GENOMIC DNA]</scope>
    <source>
        <strain evidence="9 10">AS3.13</strain>
    </source>
</reference>
<comment type="catalytic activity">
    <reaction evidence="6">
        <text>biotin + L-lysyl-[protein] + ATP = N(6)-biotinyl-L-lysyl-[protein] + AMP + diphosphate + H(+)</text>
        <dbReference type="Rhea" id="RHEA:11756"/>
        <dbReference type="Rhea" id="RHEA-COMP:9752"/>
        <dbReference type="Rhea" id="RHEA-COMP:10505"/>
        <dbReference type="ChEBI" id="CHEBI:15378"/>
        <dbReference type="ChEBI" id="CHEBI:29969"/>
        <dbReference type="ChEBI" id="CHEBI:30616"/>
        <dbReference type="ChEBI" id="CHEBI:33019"/>
        <dbReference type="ChEBI" id="CHEBI:57586"/>
        <dbReference type="ChEBI" id="CHEBI:83144"/>
        <dbReference type="ChEBI" id="CHEBI:456215"/>
        <dbReference type="EC" id="6.3.4.15"/>
    </reaction>
</comment>
<keyword evidence="1 9" id="KW-0436">Ligase</keyword>
<dbReference type="AlphaFoldDB" id="A0A7X0JBG8"/>